<dbReference type="Proteomes" id="UP001236795">
    <property type="component" value="Unassembled WGS sequence"/>
</dbReference>
<dbReference type="SUPFAM" id="SSF55961">
    <property type="entry name" value="Bet v1-like"/>
    <property type="match status" value="1"/>
</dbReference>
<evidence type="ECO:0000313" key="2">
    <source>
        <dbReference type="EMBL" id="MDQ0489817.1"/>
    </source>
</evidence>
<sequence length="225" mass="24511">MQLQNSFVVSSPVDKAWDFFLDVENIVPCMPGAELVETVDDKNWRGRLKIKFGPVAMAFEGTVEMVERDDAERRMMLRGAGKDQRGRGNASADIHVVVEPGPQPDTTSVSVFTDLKVSGQIAQFGRGMMQDVSEQMTKKFAHSLQARLQQSEPVLVAEPGQEPSREWGASAPVEGAPAPAQAPARPAPREAEAVAGFRLLMGLLVRALLRQFGKLRGSEGARRGN</sequence>
<keyword evidence="3" id="KW-1185">Reference proteome</keyword>
<gene>
    <name evidence="2" type="ORF">QO019_004694</name>
</gene>
<name>A0ABU0KK76_9ACTN</name>
<protein>
    <submittedName>
        <fullName evidence="2">Carbon monoxide dehydrogenase subunit G</fullName>
    </submittedName>
</protein>
<accession>A0ABU0KK76</accession>
<evidence type="ECO:0000313" key="3">
    <source>
        <dbReference type="Proteomes" id="UP001236795"/>
    </source>
</evidence>
<dbReference type="PANTHER" id="PTHR38588">
    <property type="entry name" value="BLL0334 PROTEIN"/>
    <property type="match status" value="1"/>
</dbReference>
<organism evidence="2 3">
    <name type="scientific">Streptomyces thermodiastaticus</name>
    <dbReference type="NCBI Taxonomy" id="44061"/>
    <lineage>
        <taxon>Bacteria</taxon>
        <taxon>Bacillati</taxon>
        <taxon>Actinomycetota</taxon>
        <taxon>Actinomycetes</taxon>
        <taxon>Kitasatosporales</taxon>
        <taxon>Streptomycetaceae</taxon>
        <taxon>Streptomyces</taxon>
    </lineage>
</organism>
<proteinExistence type="predicted"/>
<dbReference type="RefSeq" id="WP_019522209.1">
    <property type="nucleotide sequence ID" value="NZ_JAUSWC010000017.1"/>
</dbReference>
<dbReference type="Gene3D" id="3.30.530.20">
    <property type="match status" value="1"/>
</dbReference>
<feature type="region of interest" description="Disordered" evidence="1">
    <location>
        <begin position="158"/>
        <end position="187"/>
    </location>
</feature>
<comment type="caution">
    <text evidence="2">The sequence shown here is derived from an EMBL/GenBank/DDBJ whole genome shotgun (WGS) entry which is preliminary data.</text>
</comment>
<dbReference type="Pfam" id="PF06240">
    <property type="entry name" value="COXG"/>
    <property type="match status" value="1"/>
</dbReference>
<dbReference type="PANTHER" id="PTHR38588:SF1">
    <property type="entry name" value="BLL0334 PROTEIN"/>
    <property type="match status" value="1"/>
</dbReference>
<reference evidence="2 3" key="1">
    <citation type="submission" date="2023-07" db="EMBL/GenBank/DDBJ databases">
        <title>Genomic Encyclopedia of Type Strains, Phase IV (KMG-IV): sequencing the most valuable type-strain genomes for metagenomic binning, comparative biology and taxonomic classification.</title>
        <authorList>
            <person name="Goeker M."/>
        </authorList>
    </citation>
    <scope>NUCLEOTIDE SEQUENCE [LARGE SCALE GENOMIC DNA]</scope>
    <source>
        <strain evidence="2 3">DSM 40573</strain>
    </source>
</reference>
<dbReference type="CDD" id="cd07823">
    <property type="entry name" value="SRPBCC_5"/>
    <property type="match status" value="1"/>
</dbReference>
<dbReference type="EMBL" id="JAUSWC010000017">
    <property type="protein sequence ID" value="MDQ0489817.1"/>
    <property type="molecule type" value="Genomic_DNA"/>
</dbReference>
<dbReference type="InterPro" id="IPR010419">
    <property type="entry name" value="CO_DH_gsu"/>
</dbReference>
<feature type="compositionally biased region" description="Low complexity" evidence="1">
    <location>
        <begin position="171"/>
        <end position="184"/>
    </location>
</feature>
<dbReference type="InterPro" id="IPR023393">
    <property type="entry name" value="START-like_dom_sf"/>
</dbReference>
<evidence type="ECO:0000256" key="1">
    <source>
        <dbReference type="SAM" id="MobiDB-lite"/>
    </source>
</evidence>